<dbReference type="GO" id="GO:0005886">
    <property type="term" value="C:plasma membrane"/>
    <property type="evidence" value="ECO:0007669"/>
    <property type="project" value="UniProtKB-SubCell"/>
</dbReference>
<gene>
    <name evidence="9" type="ORF">BC351_35615</name>
</gene>
<evidence type="ECO:0000256" key="5">
    <source>
        <dbReference type="ARBA" id="ARBA00022989"/>
    </source>
</evidence>
<keyword evidence="4 7" id="KW-0812">Transmembrane</keyword>
<comment type="caution">
    <text evidence="9">The sequence shown here is derived from an EMBL/GenBank/DDBJ whole genome shotgun (WGS) entry which is preliminary data.</text>
</comment>
<keyword evidence="10" id="KW-1185">Reference proteome</keyword>
<feature type="transmembrane region" description="Helical" evidence="7">
    <location>
        <begin position="162"/>
        <end position="187"/>
    </location>
</feature>
<feature type="transmembrane region" description="Helical" evidence="7">
    <location>
        <begin position="83"/>
        <end position="104"/>
    </location>
</feature>
<feature type="transmembrane region" description="Helical" evidence="7">
    <location>
        <begin position="208"/>
        <end position="230"/>
    </location>
</feature>
<evidence type="ECO:0000256" key="1">
    <source>
        <dbReference type="ARBA" id="ARBA00004651"/>
    </source>
</evidence>
<dbReference type="PANTHER" id="PTHR30193:SF37">
    <property type="entry name" value="INNER MEMBRANE ABC TRANSPORTER PERMEASE PROTEIN YCJO"/>
    <property type="match status" value="1"/>
</dbReference>
<dbReference type="GO" id="GO:0055085">
    <property type="term" value="P:transmembrane transport"/>
    <property type="evidence" value="ECO:0007669"/>
    <property type="project" value="InterPro"/>
</dbReference>
<protein>
    <submittedName>
        <fullName evidence="9">Sugar ABC transporter permease</fullName>
    </submittedName>
</protein>
<comment type="similarity">
    <text evidence="7">Belongs to the binding-protein-dependent transport system permease family.</text>
</comment>
<evidence type="ECO:0000313" key="9">
    <source>
        <dbReference type="EMBL" id="OPH51180.1"/>
    </source>
</evidence>
<dbReference type="InterPro" id="IPR051393">
    <property type="entry name" value="ABC_transporter_permease"/>
</dbReference>
<evidence type="ECO:0000256" key="6">
    <source>
        <dbReference type="ARBA" id="ARBA00023136"/>
    </source>
</evidence>
<evidence type="ECO:0000259" key="8">
    <source>
        <dbReference type="PROSITE" id="PS50928"/>
    </source>
</evidence>
<feature type="domain" description="ABC transmembrane type-1" evidence="8">
    <location>
        <begin position="79"/>
        <end position="289"/>
    </location>
</feature>
<dbReference type="Proteomes" id="UP000190626">
    <property type="component" value="Unassembled WGS sequence"/>
</dbReference>
<dbReference type="Gene3D" id="1.10.3720.10">
    <property type="entry name" value="MetI-like"/>
    <property type="match status" value="1"/>
</dbReference>
<dbReference type="Pfam" id="PF00528">
    <property type="entry name" value="BPD_transp_1"/>
    <property type="match status" value="1"/>
</dbReference>
<dbReference type="RefSeq" id="WP_079417289.1">
    <property type="nucleotide sequence ID" value="NZ_MBTG01000032.1"/>
</dbReference>
<keyword evidence="2 7" id="KW-0813">Transport</keyword>
<dbReference type="STRING" id="1469647.BC351_35615"/>
<dbReference type="InterPro" id="IPR035906">
    <property type="entry name" value="MetI-like_sf"/>
</dbReference>
<dbReference type="CDD" id="cd06261">
    <property type="entry name" value="TM_PBP2"/>
    <property type="match status" value="1"/>
</dbReference>
<feature type="transmembrane region" description="Helical" evidence="7">
    <location>
        <begin position="21"/>
        <end position="41"/>
    </location>
</feature>
<dbReference type="EMBL" id="MBTG01000032">
    <property type="protein sequence ID" value="OPH51180.1"/>
    <property type="molecule type" value="Genomic_DNA"/>
</dbReference>
<sequence>MTGKREGIKGIRGIRLLRKEWMVAVLFLAPSLIGFSVFYLIPFATGLLYSFQDSTIDGTFIGLDNYQAVLSRGSFRKAAANTLLFTGVSVPLLIALSLCFAHLLNRRLFIRNWLQTAFVLPLVVPVASIVMMWQILFDWNGTLNVWLQHLHMGRMDWMKSEWSMVVLVVVYIWKNIGYNIILFLAGLQSIPKDYYETAEIEGANGLHKWVHITWVYLTPTMFFVVLMSIINSFKVFRETYLIAGDYPHDRIYMLQHYMNNIFMSLDVQKLTAAATLMVAGILLFVSVMLMMERRFRSFME</sequence>
<feature type="transmembrane region" description="Helical" evidence="7">
    <location>
        <begin position="116"/>
        <end position="136"/>
    </location>
</feature>
<dbReference type="PANTHER" id="PTHR30193">
    <property type="entry name" value="ABC TRANSPORTER PERMEASE PROTEIN"/>
    <property type="match status" value="1"/>
</dbReference>
<keyword evidence="5 7" id="KW-1133">Transmembrane helix</keyword>
<reference evidence="10" key="1">
    <citation type="submission" date="2016-07" db="EMBL/GenBank/DDBJ databases">
        <authorList>
            <person name="Florea S."/>
            <person name="Webb J.S."/>
            <person name="Jaromczyk J."/>
            <person name="Schardl C.L."/>
        </authorList>
    </citation>
    <scope>NUCLEOTIDE SEQUENCE [LARGE SCALE GENOMIC DNA]</scope>
    <source>
        <strain evidence="10">CY1</strain>
    </source>
</reference>
<accession>A0A1V4HD00</accession>
<evidence type="ECO:0000256" key="4">
    <source>
        <dbReference type="ARBA" id="ARBA00022692"/>
    </source>
</evidence>
<proteinExistence type="inferred from homology"/>
<name>A0A1V4HD00_9BACL</name>
<evidence type="ECO:0000256" key="2">
    <source>
        <dbReference type="ARBA" id="ARBA00022448"/>
    </source>
</evidence>
<dbReference type="PROSITE" id="PS50928">
    <property type="entry name" value="ABC_TM1"/>
    <property type="match status" value="1"/>
</dbReference>
<dbReference type="OrthoDB" id="9788108at2"/>
<dbReference type="SUPFAM" id="SSF161098">
    <property type="entry name" value="MetI-like"/>
    <property type="match status" value="1"/>
</dbReference>
<dbReference type="AlphaFoldDB" id="A0A1V4HD00"/>
<evidence type="ECO:0000313" key="10">
    <source>
        <dbReference type="Proteomes" id="UP000190626"/>
    </source>
</evidence>
<evidence type="ECO:0000256" key="3">
    <source>
        <dbReference type="ARBA" id="ARBA00022475"/>
    </source>
</evidence>
<dbReference type="InterPro" id="IPR000515">
    <property type="entry name" value="MetI-like"/>
</dbReference>
<keyword evidence="3" id="KW-1003">Cell membrane</keyword>
<comment type="subcellular location">
    <subcellularLocation>
        <location evidence="1 7">Cell membrane</location>
        <topology evidence="1 7">Multi-pass membrane protein</topology>
    </subcellularLocation>
</comment>
<feature type="transmembrane region" description="Helical" evidence="7">
    <location>
        <begin position="270"/>
        <end position="291"/>
    </location>
</feature>
<organism evidence="9 10">
    <name type="scientific">Paenibacillus ferrarius</name>
    <dbReference type="NCBI Taxonomy" id="1469647"/>
    <lineage>
        <taxon>Bacteria</taxon>
        <taxon>Bacillati</taxon>
        <taxon>Bacillota</taxon>
        <taxon>Bacilli</taxon>
        <taxon>Bacillales</taxon>
        <taxon>Paenibacillaceae</taxon>
        <taxon>Paenibacillus</taxon>
    </lineage>
</organism>
<evidence type="ECO:0000256" key="7">
    <source>
        <dbReference type="RuleBase" id="RU363032"/>
    </source>
</evidence>
<keyword evidence="6 7" id="KW-0472">Membrane</keyword>